<reference evidence="1" key="1">
    <citation type="submission" date="2019-10" db="EMBL/GenBank/DDBJ databases">
        <title>Metagenomic sequencing of thiosulfate-disproportionating enrichment culture.</title>
        <authorList>
            <person name="Umezawa K."/>
            <person name="Kojima H."/>
            <person name="Fukui M."/>
        </authorList>
    </citation>
    <scope>NUCLEOTIDE SEQUENCE</scope>
    <source>
        <strain evidence="1">45J</strain>
    </source>
</reference>
<comment type="caution">
    <text evidence="1">The sequence shown here is derived from an EMBL/GenBank/DDBJ whole genome shotgun (WGS) entry which is preliminary data.</text>
</comment>
<dbReference type="AlphaFoldDB" id="A0A5J4L4S0"/>
<proteinExistence type="predicted"/>
<name>A0A5J4L4S0_9ZZZZ</name>
<protein>
    <recommendedName>
        <fullName evidence="2">Restriction endonuclease subunit S</fullName>
    </recommendedName>
</protein>
<evidence type="ECO:0000313" key="1">
    <source>
        <dbReference type="EMBL" id="GER93797.1"/>
    </source>
</evidence>
<evidence type="ECO:0008006" key="2">
    <source>
        <dbReference type="Google" id="ProtNLM"/>
    </source>
</evidence>
<gene>
    <name evidence="1" type="ORF">A45J_1553</name>
</gene>
<organism evidence="1">
    <name type="scientific">hot springs metagenome</name>
    <dbReference type="NCBI Taxonomy" id="433727"/>
    <lineage>
        <taxon>unclassified sequences</taxon>
        <taxon>metagenomes</taxon>
        <taxon>ecological metagenomes</taxon>
    </lineage>
</organism>
<dbReference type="EMBL" id="BLAB01000001">
    <property type="protein sequence ID" value="GER93797.1"/>
    <property type="molecule type" value="Genomic_DNA"/>
</dbReference>
<accession>A0A5J4L4S0</accession>
<sequence>MSNEIKHVILKRAFEGKLVPQNLDDEPASLLLERIRKEKSQGVL</sequence>